<comment type="subcellular location">
    <subcellularLocation>
        <location evidence="1">Cell envelope</location>
    </subcellularLocation>
</comment>
<evidence type="ECO:0000256" key="3">
    <source>
        <dbReference type="ARBA" id="ARBA00022729"/>
    </source>
</evidence>
<dbReference type="GO" id="GO:0015276">
    <property type="term" value="F:ligand-gated monoatomic ion channel activity"/>
    <property type="evidence" value="ECO:0007669"/>
    <property type="project" value="InterPro"/>
</dbReference>
<keyword evidence="9" id="KW-1185">Reference proteome</keyword>
<evidence type="ECO:0000313" key="8">
    <source>
        <dbReference type="EMBL" id="MQT15314.1"/>
    </source>
</evidence>
<evidence type="ECO:0000256" key="1">
    <source>
        <dbReference type="ARBA" id="ARBA00004196"/>
    </source>
</evidence>
<comment type="similarity">
    <text evidence="2 4">Belongs to the bacterial solute-binding protein 3 family.</text>
</comment>
<dbReference type="PANTHER" id="PTHR35936">
    <property type="entry name" value="MEMBRANE-BOUND LYTIC MUREIN TRANSGLYCOSYLASE F"/>
    <property type="match status" value="1"/>
</dbReference>
<dbReference type="GO" id="GO:0030313">
    <property type="term" value="C:cell envelope"/>
    <property type="evidence" value="ECO:0007669"/>
    <property type="project" value="UniProtKB-SubCell"/>
</dbReference>
<dbReference type="InterPro" id="IPR018313">
    <property type="entry name" value="SBP_3_CS"/>
</dbReference>
<sequence length="283" mass="29996">MKHLFAALVGVGLALAAPSAAEAKDWQTVTIATEGAYEPWNLTKPDGTLDGFEIDLGKDLCARMHLTCTFVAQSWDGMIAGLNAGKFDILMDGIAITDDRSKVVDFSKPYASTPGGFAGLKDGPLATMAGTGTQVVLTGDKTHDKPVIDAFRAALKGKRIGIQASTSFTKFVEDNFGDVAEVVEYKTAPEHDLDVTAGRVDVAFDDVTYFVSAFSKPENSDMMLVGPKIAGPIWGPGEAAAFRKSDPELRAKFDEALAAALADGTVKTLSLKWFKLDVTPVGG</sequence>
<dbReference type="AlphaFoldDB" id="A0A6A7Y7M4"/>
<dbReference type="InterPro" id="IPR001320">
    <property type="entry name" value="Iontro_rcpt_C"/>
</dbReference>
<dbReference type="Proteomes" id="UP000332515">
    <property type="component" value="Unassembled WGS sequence"/>
</dbReference>
<evidence type="ECO:0000256" key="4">
    <source>
        <dbReference type="RuleBase" id="RU003744"/>
    </source>
</evidence>
<proteinExistence type="inferred from homology"/>
<dbReference type="Gene3D" id="3.40.190.10">
    <property type="entry name" value="Periplasmic binding protein-like II"/>
    <property type="match status" value="2"/>
</dbReference>
<evidence type="ECO:0000256" key="2">
    <source>
        <dbReference type="ARBA" id="ARBA00010333"/>
    </source>
</evidence>
<comment type="caution">
    <text evidence="8">The sequence shown here is derived from an EMBL/GenBank/DDBJ whole genome shotgun (WGS) entry which is preliminary data.</text>
</comment>
<dbReference type="RefSeq" id="WP_153490248.1">
    <property type="nucleotide sequence ID" value="NZ_VWNA01000003.1"/>
</dbReference>
<dbReference type="PROSITE" id="PS01039">
    <property type="entry name" value="SBP_BACTERIAL_3"/>
    <property type="match status" value="1"/>
</dbReference>
<evidence type="ECO:0000259" key="7">
    <source>
        <dbReference type="SMART" id="SM00079"/>
    </source>
</evidence>
<dbReference type="SMART" id="SM00062">
    <property type="entry name" value="PBPb"/>
    <property type="match status" value="1"/>
</dbReference>
<reference evidence="8 9" key="1">
    <citation type="submission" date="2019-09" db="EMBL/GenBank/DDBJ databases">
        <title>Segnochrobactrum spirostomi gen. nov., sp. nov., isolated from the ciliate Spirostomum cf. yagiui and description of a novel family, Segnochrobactraceae fam. nov. within the order Rhizobiales of the class Alphaproteobacteria.</title>
        <authorList>
            <person name="Akter S."/>
            <person name="Shazib S.U.A."/>
            <person name="Shin M.K."/>
        </authorList>
    </citation>
    <scope>NUCLEOTIDE SEQUENCE [LARGE SCALE GENOMIC DNA]</scope>
    <source>
        <strain evidence="8 9">Sp-1</strain>
    </source>
</reference>
<evidence type="ECO:0000256" key="5">
    <source>
        <dbReference type="SAM" id="SignalP"/>
    </source>
</evidence>
<evidence type="ECO:0000259" key="6">
    <source>
        <dbReference type="SMART" id="SM00062"/>
    </source>
</evidence>
<feature type="signal peptide" evidence="5">
    <location>
        <begin position="1"/>
        <end position="23"/>
    </location>
</feature>
<name>A0A6A7Y7M4_9HYPH</name>
<dbReference type="InterPro" id="IPR001638">
    <property type="entry name" value="Solute-binding_3/MltF_N"/>
</dbReference>
<keyword evidence="3 5" id="KW-0732">Signal</keyword>
<feature type="domain" description="Ionotropic glutamate receptor C-terminal" evidence="7">
    <location>
        <begin position="28"/>
        <end position="276"/>
    </location>
</feature>
<evidence type="ECO:0000313" key="9">
    <source>
        <dbReference type="Proteomes" id="UP000332515"/>
    </source>
</evidence>
<feature type="chain" id="PRO_5025587306" evidence="5">
    <location>
        <begin position="24"/>
        <end position="283"/>
    </location>
</feature>
<protein>
    <submittedName>
        <fullName evidence="8">Transporter substrate-binding domain-containing protein</fullName>
    </submittedName>
</protein>
<dbReference type="Pfam" id="PF00497">
    <property type="entry name" value="SBP_bac_3"/>
    <property type="match status" value="1"/>
</dbReference>
<gene>
    <name evidence="8" type="ORF">F0357_22190</name>
</gene>
<dbReference type="EMBL" id="VWNA01000003">
    <property type="protein sequence ID" value="MQT15314.1"/>
    <property type="molecule type" value="Genomic_DNA"/>
</dbReference>
<accession>A0A6A7Y7M4</accession>
<feature type="domain" description="Solute-binding protein family 3/N-terminal" evidence="6">
    <location>
        <begin position="28"/>
        <end position="277"/>
    </location>
</feature>
<dbReference type="SUPFAM" id="SSF53850">
    <property type="entry name" value="Periplasmic binding protein-like II"/>
    <property type="match status" value="1"/>
</dbReference>
<organism evidence="8 9">
    <name type="scientific">Segnochrobactrum spirostomi</name>
    <dbReference type="NCBI Taxonomy" id="2608987"/>
    <lineage>
        <taxon>Bacteria</taxon>
        <taxon>Pseudomonadati</taxon>
        <taxon>Pseudomonadota</taxon>
        <taxon>Alphaproteobacteria</taxon>
        <taxon>Hyphomicrobiales</taxon>
        <taxon>Segnochrobactraceae</taxon>
        <taxon>Segnochrobactrum</taxon>
    </lineage>
</organism>
<dbReference type="SMART" id="SM00079">
    <property type="entry name" value="PBPe"/>
    <property type="match status" value="1"/>
</dbReference>
<dbReference type="PANTHER" id="PTHR35936:SF17">
    <property type="entry name" value="ARGININE-BINDING EXTRACELLULAR PROTEIN ARTP"/>
    <property type="match status" value="1"/>
</dbReference>
<dbReference type="GO" id="GO:0016020">
    <property type="term" value="C:membrane"/>
    <property type="evidence" value="ECO:0007669"/>
    <property type="project" value="InterPro"/>
</dbReference>